<dbReference type="GO" id="GO:0005654">
    <property type="term" value="C:nucleoplasm"/>
    <property type="evidence" value="ECO:0007669"/>
    <property type="project" value="TreeGrafter"/>
</dbReference>
<keyword evidence="4 5" id="KW-0539">Nucleus</keyword>
<feature type="domain" description="UBA" evidence="7">
    <location>
        <begin position="277"/>
        <end position="318"/>
    </location>
</feature>
<proteinExistence type="inferred from homology"/>
<keyword evidence="1" id="KW-0677">Repeat</keyword>
<dbReference type="EMBL" id="JARQWQ010000065">
    <property type="protein sequence ID" value="KAK2555005.1"/>
    <property type="molecule type" value="Genomic_DNA"/>
</dbReference>
<dbReference type="Pfam" id="PF00627">
    <property type="entry name" value="UBA"/>
    <property type="match status" value="2"/>
</dbReference>
<feature type="compositionally biased region" description="Low complexity" evidence="6">
    <location>
        <begin position="240"/>
        <end position="253"/>
    </location>
</feature>
<keyword evidence="5" id="KW-0963">Cytoplasm</keyword>
<evidence type="ECO:0000313" key="9">
    <source>
        <dbReference type="Proteomes" id="UP001249851"/>
    </source>
</evidence>
<comment type="similarity">
    <text evidence="5">Belongs to the RAD23 family.</text>
</comment>
<keyword evidence="3 5" id="KW-0234">DNA repair</keyword>
<dbReference type="InterPro" id="IPR036353">
    <property type="entry name" value="XPC-bd_sf"/>
</dbReference>
<keyword evidence="2 5" id="KW-0227">DNA damage</keyword>
<evidence type="ECO:0000256" key="5">
    <source>
        <dbReference type="RuleBase" id="RU367049"/>
    </source>
</evidence>
<dbReference type="InterPro" id="IPR015360">
    <property type="entry name" value="XPC-bd"/>
</dbReference>
<evidence type="ECO:0000259" key="7">
    <source>
        <dbReference type="PROSITE" id="PS50030"/>
    </source>
</evidence>
<dbReference type="SUPFAM" id="SSF54236">
    <property type="entry name" value="Ubiquitin-like"/>
    <property type="match status" value="1"/>
</dbReference>
<dbReference type="CDD" id="cd14377">
    <property type="entry name" value="UBA1_Rad23"/>
    <property type="match status" value="1"/>
</dbReference>
<evidence type="ECO:0000256" key="1">
    <source>
        <dbReference type="ARBA" id="ARBA00022737"/>
    </source>
</evidence>
<dbReference type="Pfam" id="PF09280">
    <property type="entry name" value="XPC-binding"/>
    <property type="match status" value="1"/>
</dbReference>
<gene>
    <name evidence="8" type="ORF">P5673_023349</name>
</gene>
<sequence>MIITFKTLQHQTFKLEIEESATVGKILNDDQPLSTYKIDEKGFVVVMVTKPKVTSTPAPNTTARSGDDSKPESTDAPPSAAEEPASTTTPTVSTSVASSGVEQALSTAESTLVTGAAYETMVTEMTNMGFERDQVVRALRASFNNPDRAVEYLMTGIPELPPDPQAPTEGEEPRQQPGEQGGSALDFLRSQPQFISLRRMVQQNPQSLPLLLQQLGQANPQLLQRISDNQEQFIAMLNEPAPDQAPSAGSQQPQPQPQPQPGAGDDQPRGVMTINVTTQEKEAIERLKDLGFSEQQAAEAYFACEKNETLAANFLLNDFNDDE</sequence>
<feature type="region of interest" description="Disordered" evidence="6">
    <location>
        <begin position="158"/>
        <end position="184"/>
    </location>
</feature>
<organism evidence="8 9">
    <name type="scientific">Acropora cervicornis</name>
    <name type="common">Staghorn coral</name>
    <dbReference type="NCBI Taxonomy" id="6130"/>
    <lineage>
        <taxon>Eukaryota</taxon>
        <taxon>Metazoa</taxon>
        <taxon>Cnidaria</taxon>
        <taxon>Anthozoa</taxon>
        <taxon>Hexacorallia</taxon>
        <taxon>Scleractinia</taxon>
        <taxon>Astrocoeniina</taxon>
        <taxon>Acroporidae</taxon>
        <taxon>Acropora</taxon>
    </lineage>
</organism>
<protein>
    <recommendedName>
        <fullName evidence="5">UV excision repair protein RAD23</fullName>
    </recommendedName>
</protein>
<dbReference type="CDD" id="cd01805">
    <property type="entry name" value="Ubl_Rad23"/>
    <property type="match status" value="1"/>
</dbReference>
<evidence type="ECO:0000313" key="8">
    <source>
        <dbReference type="EMBL" id="KAK2555005.1"/>
    </source>
</evidence>
<name>A0AAD9UZ76_ACRCE</name>
<comment type="caution">
    <text evidence="8">The sequence shown here is derived from an EMBL/GenBank/DDBJ whole genome shotgun (WGS) entry which is preliminary data.</text>
</comment>
<feature type="compositionally biased region" description="Low complexity" evidence="6">
    <location>
        <begin position="74"/>
        <end position="99"/>
    </location>
</feature>
<feature type="region of interest" description="Disordered" evidence="6">
    <location>
        <begin position="53"/>
        <end position="100"/>
    </location>
</feature>
<dbReference type="InterPro" id="IPR041811">
    <property type="entry name" value="RAD23A/B_UBA1"/>
</dbReference>
<evidence type="ECO:0000256" key="6">
    <source>
        <dbReference type="SAM" id="MobiDB-lite"/>
    </source>
</evidence>
<dbReference type="GO" id="GO:0005829">
    <property type="term" value="C:cytosol"/>
    <property type="evidence" value="ECO:0007669"/>
    <property type="project" value="TreeGrafter"/>
</dbReference>
<dbReference type="PANTHER" id="PTHR10621">
    <property type="entry name" value="UV EXCISION REPAIR PROTEIN RAD23"/>
    <property type="match status" value="1"/>
</dbReference>
<dbReference type="GO" id="GO:0043130">
    <property type="term" value="F:ubiquitin binding"/>
    <property type="evidence" value="ECO:0007669"/>
    <property type="project" value="UniProtKB-UniRule"/>
</dbReference>
<reference evidence="8" key="1">
    <citation type="journal article" date="2023" name="G3 (Bethesda)">
        <title>Whole genome assembly and annotation of the endangered Caribbean coral Acropora cervicornis.</title>
        <authorList>
            <person name="Selwyn J.D."/>
            <person name="Vollmer S.V."/>
        </authorList>
    </citation>
    <scope>NUCLEOTIDE SEQUENCE</scope>
    <source>
        <strain evidence="8">K2</strain>
    </source>
</reference>
<comment type="function">
    <text evidence="5">Multiubiquitin chain receptor involved in modulation of proteasomal degradation. Involved in nucleotide excision repair.</text>
</comment>
<dbReference type="InterPro" id="IPR015940">
    <property type="entry name" value="UBA"/>
</dbReference>
<dbReference type="Gene3D" id="3.10.20.90">
    <property type="entry name" value="Phosphatidylinositol 3-kinase Catalytic Subunit, Chain A, domain 1"/>
    <property type="match status" value="1"/>
</dbReference>
<evidence type="ECO:0000256" key="3">
    <source>
        <dbReference type="ARBA" id="ARBA00023204"/>
    </source>
</evidence>
<dbReference type="InterPro" id="IPR009060">
    <property type="entry name" value="UBA-like_sf"/>
</dbReference>
<dbReference type="Proteomes" id="UP001249851">
    <property type="component" value="Unassembled WGS sequence"/>
</dbReference>
<feature type="compositionally biased region" description="Polar residues" evidence="6">
    <location>
        <begin position="53"/>
        <end position="64"/>
    </location>
</feature>
<dbReference type="SMART" id="SM00165">
    <property type="entry name" value="UBA"/>
    <property type="match status" value="2"/>
</dbReference>
<comment type="subcellular location">
    <subcellularLocation>
        <location evidence="5">Nucleus</location>
    </subcellularLocation>
    <subcellularLocation>
        <location evidence="5">Cytoplasm</location>
    </subcellularLocation>
</comment>
<dbReference type="FunFam" id="1.10.8.10:FF:000003">
    <property type="entry name" value="UV excision repair protein RAD23 homolog"/>
    <property type="match status" value="1"/>
</dbReference>
<accession>A0AAD9UZ76</accession>
<dbReference type="PANTHER" id="PTHR10621:SF0">
    <property type="entry name" value="UV EXCISION REPAIR PROTEIN RAD23"/>
    <property type="match status" value="1"/>
</dbReference>
<reference evidence="8" key="2">
    <citation type="journal article" date="2023" name="Science">
        <title>Genomic signatures of disease resistance in endangered staghorn corals.</title>
        <authorList>
            <person name="Vollmer S.V."/>
            <person name="Selwyn J.D."/>
            <person name="Despard B.A."/>
            <person name="Roesel C.L."/>
        </authorList>
    </citation>
    <scope>NUCLEOTIDE SEQUENCE</scope>
    <source>
        <strain evidence="8">K2</strain>
    </source>
</reference>
<feature type="domain" description="UBA" evidence="7">
    <location>
        <begin position="116"/>
        <end position="156"/>
    </location>
</feature>
<evidence type="ECO:0000256" key="4">
    <source>
        <dbReference type="ARBA" id="ARBA00023242"/>
    </source>
</evidence>
<evidence type="ECO:0000256" key="2">
    <source>
        <dbReference type="ARBA" id="ARBA00022763"/>
    </source>
</evidence>
<dbReference type="CDD" id="cd14281">
    <property type="entry name" value="UBA2_Rad23_like"/>
    <property type="match status" value="1"/>
</dbReference>
<keyword evidence="9" id="KW-1185">Reference proteome</keyword>
<dbReference type="Gene3D" id="1.10.10.540">
    <property type="entry name" value="XPC-binding domain"/>
    <property type="match status" value="1"/>
</dbReference>
<dbReference type="GO" id="GO:0006289">
    <property type="term" value="P:nucleotide-excision repair"/>
    <property type="evidence" value="ECO:0007669"/>
    <property type="project" value="UniProtKB-UniRule"/>
</dbReference>
<dbReference type="GO" id="GO:0043161">
    <property type="term" value="P:proteasome-mediated ubiquitin-dependent protein catabolic process"/>
    <property type="evidence" value="ECO:0007669"/>
    <property type="project" value="UniProtKB-UniRule"/>
</dbReference>
<dbReference type="FunFam" id="1.10.10.540:FF:000001">
    <property type="entry name" value="UV excision repair protein RAD23 B"/>
    <property type="match status" value="1"/>
</dbReference>
<dbReference type="InterPro" id="IPR004806">
    <property type="entry name" value="Rad23"/>
</dbReference>
<dbReference type="SUPFAM" id="SSF46934">
    <property type="entry name" value="UBA-like"/>
    <property type="match status" value="2"/>
</dbReference>
<dbReference type="GO" id="GO:0003684">
    <property type="term" value="F:damaged DNA binding"/>
    <property type="evidence" value="ECO:0007669"/>
    <property type="project" value="UniProtKB-UniRule"/>
</dbReference>
<dbReference type="AlphaFoldDB" id="A0AAD9UZ76"/>
<dbReference type="GO" id="GO:0031593">
    <property type="term" value="F:polyubiquitin modification-dependent protein binding"/>
    <property type="evidence" value="ECO:0007669"/>
    <property type="project" value="UniProtKB-UniRule"/>
</dbReference>
<dbReference type="Gene3D" id="1.10.8.10">
    <property type="entry name" value="DNA helicase RuvA subunit, C-terminal domain"/>
    <property type="match status" value="2"/>
</dbReference>
<dbReference type="FunFam" id="1.10.8.10:FF:000002">
    <property type="entry name" value="UV excision repair protein RAD23 homolog"/>
    <property type="match status" value="1"/>
</dbReference>
<dbReference type="PROSITE" id="PS50030">
    <property type="entry name" value="UBA"/>
    <property type="match status" value="2"/>
</dbReference>
<dbReference type="InterPro" id="IPR029071">
    <property type="entry name" value="Ubiquitin-like_domsf"/>
</dbReference>
<feature type="region of interest" description="Disordered" evidence="6">
    <location>
        <begin position="240"/>
        <end position="271"/>
    </location>
</feature>
<dbReference type="SUPFAM" id="SSF101238">
    <property type="entry name" value="XPC-binding domain"/>
    <property type="match status" value="1"/>
</dbReference>
<dbReference type="PRINTS" id="PR01839">
    <property type="entry name" value="RAD23PROTEIN"/>
</dbReference>
<dbReference type="GO" id="GO:0070628">
    <property type="term" value="F:proteasome binding"/>
    <property type="evidence" value="ECO:0007669"/>
    <property type="project" value="TreeGrafter"/>
</dbReference>